<dbReference type="EMBL" id="VSRR010000293">
    <property type="protein sequence ID" value="MPC13606.1"/>
    <property type="molecule type" value="Genomic_DNA"/>
</dbReference>
<sequence>MRNSFSKEICPRPATLASIGCAEGTFSARNSIRQSCDGPMARGKDREWSKCHLPRFARKMPRPFAIWYCVNQGLGANHGDTGLGRSPSAHLAHGINIG</sequence>
<dbReference type="Proteomes" id="UP000324222">
    <property type="component" value="Unassembled WGS sequence"/>
</dbReference>
<evidence type="ECO:0000313" key="1">
    <source>
        <dbReference type="EMBL" id="MPC13606.1"/>
    </source>
</evidence>
<dbReference type="AlphaFoldDB" id="A0A5B7CZ33"/>
<protein>
    <submittedName>
        <fullName evidence="1">Uncharacterized protein</fullName>
    </submittedName>
</protein>
<comment type="caution">
    <text evidence="1">The sequence shown here is derived from an EMBL/GenBank/DDBJ whole genome shotgun (WGS) entry which is preliminary data.</text>
</comment>
<proteinExistence type="predicted"/>
<gene>
    <name evidence="1" type="ORF">E2C01_006346</name>
</gene>
<keyword evidence="2" id="KW-1185">Reference proteome</keyword>
<reference evidence="1 2" key="1">
    <citation type="submission" date="2019-05" db="EMBL/GenBank/DDBJ databases">
        <title>Another draft genome of Portunus trituberculatus and its Hox gene families provides insights of decapod evolution.</title>
        <authorList>
            <person name="Jeong J.-H."/>
            <person name="Song I."/>
            <person name="Kim S."/>
            <person name="Choi T."/>
            <person name="Kim D."/>
            <person name="Ryu S."/>
            <person name="Kim W."/>
        </authorList>
    </citation>
    <scope>NUCLEOTIDE SEQUENCE [LARGE SCALE GENOMIC DNA]</scope>
    <source>
        <tissue evidence="1">Muscle</tissue>
    </source>
</reference>
<name>A0A5B7CZ33_PORTR</name>
<accession>A0A5B7CZ33</accession>
<evidence type="ECO:0000313" key="2">
    <source>
        <dbReference type="Proteomes" id="UP000324222"/>
    </source>
</evidence>
<organism evidence="1 2">
    <name type="scientific">Portunus trituberculatus</name>
    <name type="common">Swimming crab</name>
    <name type="synonym">Neptunus trituberculatus</name>
    <dbReference type="NCBI Taxonomy" id="210409"/>
    <lineage>
        <taxon>Eukaryota</taxon>
        <taxon>Metazoa</taxon>
        <taxon>Ecdysozoa</taxon>
        <taxon>Arthropoda</taxon>
        <taxon>Crustacea</taxon>
        <taxon>Multicrustacea</taxon>
        <taxon>Malacostraca</taxon>
        <taxon>Eumalacostraca</taxon>
        <taxon>Eucarida</taxon>
        <taxon>Decapoda</taxon>
        <taxon>Pleocyemata</taxon>
        <taxon>Brachyura</taxon>
        <taxon>Eubrachyura</taxon>
        <taxon>Portunoidea</taxon>
        <taxon>Portunidae</taxon>
        <taxon>Portuninae</taxon>
        <taxon>Portunus</taxon>
    </lineage>
</organism>